<evidence type="ECO:0000313" key="3">
    <source>
        <dbReference type="Proteomes" id="UP001285835"/>
    </source>
</evidence>
<evidence type="ECO:0000313" key="2">
    <source>
        <dbReference type="EMBL" id="MDX7923739.1"/>
    </source>
</evidence>
<dbReference type="EC" id="2.5.1.56" evidence="2"/>
<dbReference type="Pfam" id="PF08666">
    <property type="entry name" value="SAF"/>
    <property type="match status" value="1"/>
</dbReference>
<dbReference type="PANTHER" id="PTHR42966">
    <property type="entry name" value="N-ACETYLNEURAMINATE SYNTHASE"/>
    <property type="match status" value="1"/>
</dbReference>
<dbReference type="Pfam" id="PF03102">
    <property type="entry name" value="NeuB"/>
    <property type="match status" value="1"/>
</dbReference>
<dbReference type="SUPFAM" id="SSF51269">
    <property type="entry name" value="AFP III-like domain"/>
    <property type="match status" value="1"/>
</dbReference>
<name>A0AAP6L307_AERME</name>
<dbReference type="InterPro" id="IPR013785">
    <property type="entry name" value="Aldolase_TIM"/>
</dbReference>
<sequence>MTYIIAEAGVNHNGSEKLAIELVESAYNSGANAVKFQTFKASKSITQKAVQADYQIKNTGKIESQLEMVSRLELSYDAHHHLIARCNELGIDFLSTAFDDESLDFLVNDLGLKTLKIASGELTNAPFILKHAQTGCNLIVSTGMAGLGEIEMALGVIAYGYLNRNGKEPTQDDFIAAYTSSEGKKVLKEKVYILHCTTEYPAPVEDVNLSAMDTMLNAFKLPVGYSDHTKGIVIPIAAVARGARIIEKHFTLDRNMDGPDHKASLEPNELALMISSIRSVEQAIGDGIKVAQKSEIRNKSIARKSLVAAAFIQVGTVFTAAHLAVKRPGTGISPYSYWDIIGTQATKNYSPDDLI</sequence>
<evidence type="ECO:0000259" key="1">
    <source>
        <dbReference type="PROSITE" id="PS50844"/>
    </source>
</evidence>
<dbReference type="EMBL" id="JAWZXF010000020">
    <property type="protein sequence ID" value="MDX7923739.1"/>
    <property type="molecule type" value="Genomic_DNA"/>
</dbReference>
<accession>A0AAP6L307</accession>
<dbReference type="CDD" id="cd11615">
    <property type="entry name" value="SAF_NeuB_like"/>
    <property type="match status" value="1"/>
</dbReference>
<dbReference type="InterPro" id="IPR020007">
    <property type="entry name" value="NeuB/NeuA"/>
</dbReference>
<organism evidence="2 3">
    <name type="scientific">Aeromonas media</name>
    <dbReference type="NCBI Taxonomy" id="651"/>
    <lineage>
        <taxon>Bacteria</taxon>
        <taxon>Pseudomonadati</taxon>
        <taxon>Pseudomonadota</taxon>
        <taxon>Gammaproteobacteria</taxon>
        <taxon>Aeromonadales</taxon>
        <taxon>Aeromonadaceae</taxon>
        <taxon>Aeromonas</taxon>
    </lineage>
</organism>
<dbReference type="RefSeq" id="WP_319917821.1">
    <property type="nucleotide sequence ID" value="NZ_JAWZXF010000020.1"/>
</dbReference>
<dbReference type="NCBIfam" id="TIGR03569">
    <property type="entry name" value="NeuB_NnaB"/>
    <property type="match status" value="1"/>
</dbReference>
<dbReference type="PROSITE" id="PS50844">
    <property type="entry name" value="AFP_LIKE"/>
    <property type="match status" value="1"/>
</dbReference>
<dbReference type="Gene3D" id="3.20.20.70">
    <property type="entry name" value="Aldolase class I"/>
    <property type="match status" value="1"/>
</dbReference>
<dbReference type="InterPro" id="IPR006190">
    <property type="entry name" value="SAF_AFP_Neu5Ac"/>
</dbReference>
<dbReference type="SUPFAM" id="SSF51569">
    <property type="entry name" value="Aldolase"/>
    <property type="match status" value="1"/>
</dbReference>
<reference evidence="2" key="1">
    <citation type="submission" date="2023-11" db="EMBL/GenBank/DDBJ databases">
        <title>WGS of Aeromonas in Northern Israel.</title>
        <authorList>
            <person name="Hershko Y."/>
        </authorList>
    </citation>
    <scope>NUCLEOTIDE SEQUENCE</scope>
    <source>
        <strain evidence="2">02297</strain>
    </source>
</reference>
<dbReference type="InterPro" id="IPR051690">
    <property type="entry name" value="PseI-like"/>
</dbReference>
<dbReference type="InterPro" id="IPR036732">
    <property type="entry name" value="AFP_Neu5c_C_sf"/>
</dbReference>
<dbReference type="AlphaFoldDB" id="A0AAP6L307"/>
<dbReference type="Proteomes" id="UP001285835">
    <property type="component" value="Unassembled WGS sequence"/>
</dbReference>
<dbReference type="InterPro" id="IPR013974">
    <property type="entry name" value="SAF"/>
</dbReference>
<proteinExistence type="predicted"/>
<dbReference type="Gene3D" id="3.90.1210.10">
    <property type="entry name" value="Antifreeze-like/N-acetylneuraminic acid synthase C-terminal domain"/>
    <property type="match status" value="1"/>
</dbReference>
<dbReference type="GO" id="GO:0047444">
    <property type="term" value="F:N-acylneuraminate-9-phosphate synthase activity"/>
    <property type="evidence" value="ECO:0007669"/>
    <property type="project" value="TreeGrafter"/>
</dbReference>
<dbReference type="GO" id="GO:0050462">
    <property type="term" value="F:N-acetylneuraminate synthase activity"/>
    <property type="evidence" value="ECO:0007669"/>
    <property type="project" value="UniProtKB-EC"/>
</dbReference>
<keyword evidence="2" id="KW-0808">Transferase</keyword>
<dbReference type="PANTHER" id="PTHR42966:SF1">
    <property type="entry name" value="SIALIC ACID SYNTHASE"/>
    <property type="match status" value="1"/>
</dbReference>
<gene>
    <name evidence="2" type="primary">neuB</name>
    <name evidence="2" type="ORF">SJS82_17560</name>
</gene>
<dbReference type="InterPro" id="IPR013132">
    <property type="entry name" value="PseI/NeuA/B-like_N"/>
</dbReference>
<dbReference type="InterPro" id="IPR057736">
    <property type="entry name" value="SAF_PseI/NeuA/NeuB"/>
</dbReference>
<feature type="domain" description="AFP-like" evidence="1">
    <location>
        <begin position="305"/>
        <end position="355"/>
    </location>
</feature>
<comment type="caution">
    <text evidence="2">The sequence shown here is derived from an EMBL/GenBank/DDBJ whole genome shotgun (WGS) entry which is preliminary data.</text>
</comment>
<dbReference type="GO" id="GO:0016051">
    <property type="term" value="P:carbohydrate biosynthetic process"/>
    <property type="evidence" value="ECO:0007669"/>
    <property type="project" value="InterPro"/>
</dbReference>
<protein>
    <submittedName>
        <fullName evidence="2">N-acetylneuraminate synthase</fullName>
        <ecNumber evidence="2">2.5.1.56</ecNumber>
    </submittedName>
</protein>